<keyword evidence="2" id="KW-0813">Transport</keyword>
<reference evidence="7 8" key="1">
    <citation type="submission" date="2019-06" db="EMBL/GenBank/DDBJ databases">
        <title>Genomics analysis of Aphanomyces spp. identifies a new class of oomycete effector associated with host adaptation.</title>
        <authorList>
            <person name="Gaulin E."/>
        </authorList>
    </citation>
    <scope>NUCLEOTIDE SEQUENCE [LARGE SCALE GENOMIC DNA]</scope>
    <source>
        <strain evidence="7 8">E</strain>
    </source>
</reference>
<comment type="caution">
    <text evidence="7">The sequence shown here is derived from an EMBL/GenBank/DDBJ whole genome shotgun (WGS) entry which is preliminary data.</text>
</comment>
<feature type="non-terminal residue" evidence="7">
    <location>
        <position position="125"/>
    </location>
</feature>
<sequence>MASVHDNNRALDLEQRVSYVHSNAGGSKEGGDNYVDVKTPGELEDGAIVDGGALNLFSREALGLFMQYGAIGVIYGMIPTLSYPIFTVYLNLEGYQTAAYGVLVTLGWSFKVVFGMLSDVFPIFG</sequence>
<evidence type="ECO:0000256" key="2">
    <source>
        <dbReference type="ARBA" id="ARBA00022448"/>
    </source>
</evidence>
<accession>A0A6A4Z7L4</accession>
<keyword evidence="3 6" id="KW-0812">Transmembrane</keyword>
<name>A0A6A4Z7L4_APHAT</name>
<proteinExistence type="predicted"/>
<dbReference type="Proteomes" id="UP000469452">
    <property type="component" value="Unassembled WGS sequence"/>
</dbReference>
<keyword evidence="5 6" id="KW-0472">Membrane</keyword>
<dbReference type="GO" id="GO:0016020">
    <property type="term" value="C:membrane"/>
    <property type="evidence" value="ECO:0007669"/>
    <property type="project" value="UniProtKB-SubCell"/>
</dbReference>
<evidence type="ECO:0000313" key="7">
    <source>
        <dbReference type="EMBL" id="KAF0710217.1"/>
    </source>
</evidence>
<dbReference type="PANTHER" id="PTHR31585:SF5">
    <property type="entry name" value="RNA-BINDING S4 DOMAIN-CONTAINING PROTEIN"/>
    <property type="match status" value="1"/>
</dbReference>
<feature type="transmembrane region" description="Helical" evidence="6">
    <location>
        <begin position="98"/>
        <end position="117"/>
    </location>
</feature>
<evidence type="ECO:0000256" key="6">
    <source>
        <dbReference type="SAM" id="Phobius"/>
    </source>
</evidence>
<protein>
    <submittedName>
        <fullName evidence="7">Uncharacterized protein</fullName>
    </submittedName>
</protein>
<evidence type="ECO:0000256" key="1">
    <source>
        <dbReference type="ARBA" id="ARBA00004141"/>
    </source>
</evidence>
<dbReference type="InterPro" id="IPR039309">
    <property type="entry name" value="BT1"/>
</dbReference>
<dbReference type="Pfam" id="PF03092">
    <property type="entry name" value="BT1"/>
    <property type="match status" value="1"/>
</dbReference>
<organism evidence="7 8">
    <name type="scientific">Aphanomyces astaci</name>
    <name type="common">Crayfish plague agent</name>
    <dbReference type="NCBI Taxonomy" id="112090"/>
    <lineage>
        <taxon>Eukaryota</taxon>
        <taxon>Sar</taxon>
        <taxon>Stramenopiles</taxon>
        <taxon>Oomycota</taxon>
        <taxon>Saprolegniomycetes</taxon>
        <taxon>Saprolegniales</taxon>
        <taxon>Verrucalvaceae</taxon>
        <taxon>Aphanomyces</taxon>
    </lineage>
</organism>
<evidence type="ECO:0000256" key="5">
    <source>
        <dbReference type="ARBA" id="ARBA00023136"/>
    </source>
</evidence>
<evidence type="ECO:0000256" key="3">
    <source>
        <dbReference type="ARBA" id="ARBA00022692"/>
    </source>
</evidence>
<dbReference type="EMBL" id="VJMI01018590">
    <property type="protein sequence ID" value="KAF0710217.1"/>
    <property type="molecule type" value="Genomic_DNA"/>
</dbReference>
<comment type="subcellular location">
    <subcellularLocation>
        <location evidence="1">Membrane</location>
        <topology evidence="1">Multi-pass membrane protein</topology>
    </subcellularLocation>
</comment>
<keyword evidence="4 6" id="KW-1133">Transmembrane helix</keyword>
<dbReference type="PANTHER" id="PTHR31585">
    <property type="entry name" value="FOLATE-BIOPTERIN TRANSPORTER 1, CHLOROPLASTIC"/>
    <property type="match status" value="1"/>
</dbReference>
<dbReference type="AlphaFoldDB" id="A0A6A4Z7L4"/>
<evidence type="ECO:0000256" key="4">
    <source>
        <dbReference type="ARBA" id="ARBA00022989"/>
    </source>
</evidence>
<feature type="transmembrane region" description="Helical" evidence="6">
    <location>
        <begin position="65"/>
        <end position="86"/>
    </location>
</feature>
<evidence type="ECO:0000313" key="8">
    <source>
        <dbReference type="Proteomes" id="UP000469452"/>
    </source>
</evidence>
<gene>
    <name evidence="7" type="ORF">AaE_012625</name>
</gene>